<gene>
    <name evidence="2" type="ORF">AZE42_09987</name>
</gene>
<dbReference type="EMBL" id="LVVM01002824">
    <property type="protein sequence ID" value="OJA15868.1"/>
    <property type="molecule type" value="Genomic_DNA"/>
</dbReference>
<accession>A0A1J8QW63</accession>
<keyword evidence="3" id="KW-1185">Reference proteome</keyword>
<keyword evidence="1" id="KW-0175">Coiled coil</keyword>
<feature type="coiled-coil region" evidence="1">
    <location>
        <begin position="115"/>
        <end position="142"/>
    </location>
</feature>
<dbReference type="AlphaFoldDB" id="A0A1J8QW63"/>
<proteinExistence type="predicted"/>
<comment type="caution">
    <text evidence="2">The sequence shown here is derived from an EMBL/GenBank/DDBJ whole genome shotgun (WGS) entry which is preliminary data.</text>
</comment>
<evidence type="ECO:0000313" key="2">
    <source>
        <dbReference type="EMBL" id="OJA15868.1"/>
    </source>
</evidence>
<organism evidence="2 3">
    <name type="scientific">Rhizopogon vesiculosus</name>
    <dbReference type="NCBI Taxonomy" id="180088"/>
    <lineage>
        <taxon>Eukaryota</taxon>
        <taxon>Fungi</taxon>
        <taxon>Dikarya</taxon>
        <taxon>Basidiomycota</taxon>
        <taxon>Agaricomycotina</taxon>
        <taxon>Agaricomycetes</taxon>
        <taxon>Agaricomycetidae</taxon>
        <taxon>Boletales</taxon>
        <taxon>Suillineae</taxon>
        <taxon>Rhizopogonaceae</taxon>
        <taxon>Rhizopogon</taxon>
    </lineage>
</organism>
<dbReference type="STRING" id="180088.A0A1J8QW63"/>
<reference evidence="2 3" key="1">
    <citation type="submission" date="2016-03" db="EMBL/GenBank/DDBJ databases">
        <title>Comparative genomics of the ectomycorrhizal sister species Rhizopogon vinicolor and Rhizopogon vesiculosus (Basidiomycota: Boletales) reveals a divergence of the mating type B locus.</title>
        <authorList>
            <person name="Mujic A.B."/>
            <person name="Kuo A."/>
            <person name="Tritt A."/>
            <person name="Lipzen A."/>
            <person name="Chen C."/>
            <person name="Johnson J."/>
            <person name="Sharma A."/>
            <person name="Barry K."/>
            <person name="Grigoriev I.V."/>
            <person name="Spatafora J.W."/>
        </authorList>
    </citation>
    <scope>NUCLEOTIDE SEQUENCE [LARGE SCALE GENOMIC DNA]</scope>
    <source>
        <strain evidence="2 3">AM-OR11-056</strain>
    </source>
</reference>
<name>A0A1J8QW63_9AGAM</name>
<dbReference type="Proteomes" id="UP000183567">
    <property type="component" value="Unassembled WGS sequence"/>
</dbReference>
<protein>
    <submittedName>
        <fullName evidence="2">Uncharacterized protein</fullName>
    </submittedName>
</protein>
<evidence type="ECO:0000313" key="3">
    <source>
        <dbReference type="Proteomes" id="UP000183567"/>
    </source>
</evidence>
<evidence type="ECO:0000256" key="1">
    <source>
        <dbReference type="SAM" id="Coils"/>
    </source>
</evidence>
<sequence length="206" mass="23529">MPFDASHRKPGKDLAIELIFLFNLFSLASKSCCLLHVRTLESQPTGGGTICGKCLENHEQFGAQIFLLCMVLMPGEGIFGEAACRGERMHIAHLATLEGNYKEREWPYEESDMSLQEDEQSKKQVENAIQDSDAKIKTKKNEIAEHETIPEKEEKIFKGIPDSLKGGRFRAVESCLKRKRWEMKVRKFGRYSYLLAKLIHLVHSRS</sequence>